<dbReference type="AlphaFoldDB" id="A0A494YWC5"/>
<accession>A0A494YWC5</accession>
<dbReference type="OrthoDB" id="1786466at2"/>
<protein>
    <submittedName>
        <fullName evidence="2">Uncharacterized protein</fullName>
    </submittedName>
</protein>
<keyword evidence="1" id="KW-0472">Membrane</keyword>
<dbReference type="EMBL" id="RBZO01000020">
    <property type="protein sequence ID" value="RKQ14525.1"/>
    <property type="molecule type" value="Genomic_DNA"/>
</dbReference>
<feature type="transmembrane region" description="Helical" evidence="1">
    <location>
        <begin position="123"/>
        <end position="148"/>
    </location>
</feature>
<reference evidence="2 3" key="1">
    <citation type="journal article" date="2015" name="Antonie Van Leeuwenhoek">
        <title>Oceanobacillus bengalensis sp. nov., a bacterium isolated from seawater of the Bay of Bengal.</title>
        <authorList>
            <person name="Yongchang O."/>
            <person name="Xiang W."/>
            <person name="Wang G."/>
        </authorList>
    </citation>
    <scope>NUCLEOTIDE SEQUENCE [LARGE SCALE GENOMIC DNA]</scope>
    <source>
        <strain evidence="2 3">MCCC 1K00260</strain>
    </source>
</reference>
<evidence type="ECO:0000313" key="2">
    <source>
        <dbReference type="EMBL" id="RKQ14525.1"/>
    </source>
</evidence>
<feature type="transmembrane region" description="Helical" evidence="1">
    <location>
        <begin position="15"/>
        <end position="33"/>
    </location>
</feature>
<sequence length="254" mass="28997">MDPSFKGLYVKEWKMMRGFFLGMFLIPAFLFMFSVNHSIVGSLVSLLAFGFLILPFSLLYSLNTEAIQLGLWLHHPGSIHRLLLIKYLNGIIFASIYLLVISIVIIIFNLMAGLTSLHGFEVVLTYFLICIQMIIVSIFPAAVILFWWTLYQWWRTYIRGLAIIAIIGVIYGCTYLITAFFTTDIFERITQWGVLSIPSRFAGENAQLLDISFGLFTIDEAGMTIYLGNYIFFGVIVLLSYLLSAYLLDRKVEV</sequence>
<dbReference type="RefSeq" id="WP_121132443.1">
    <property type="nucleotide sequence ID" value="NZ_JBHUFK010000038.1"/>
</dbReference>
<keyword evidence="1" id="KW-1133">Transmembrane helix</keyword>
<feature type="transmembrane region" description="Helical" evidence="1">
    <location>
        <begin position="160"/>
        <end position="181"/>
    </location>
</feature>
<feature type="transmembrane region" description="Helical" evidence="1">
    <location>
        <begin position="39"/>
        <end position="62"/>
    </location>
</feature>
<evidence type="ECO:0000313" key="3">
    <source>
        <dbReference type="Proteomes" id="UP000281813"/>
    </source>
</evidence>
<proteinExistence type="predicted"/>
<dbReference type="Proteomes" id="UP000281813">
    <property type="component" value="Unassembled WGS sequence"/>
</dbReference>
<name>A0A494YWC5_9BACI</name>
<keyword evidence="1" id="KW-0812">Transmembrane</keyword>
<gene>
    <name evidence="2" type="ORF">D8M05_12895</name>
</gene>
<evidence type="ECO:0000256" key="1">
    <source>
        <dbReference type="SAM" id="Phobius"/>
    </source>
</evidence>
<feature type="transmembrane region" description="Helical" evidence="1">
    <location>
        <begin position="230"/>
        <end position="248"/>
    </location>
</feature>
<keyword evidence="3" id="KW-1185">Reference proteome</keyword>
<feature type="transmembrane region" description="Helical" evidence="1">
    <location>
        <begin position="83"/>
        <end position="111"/>
    </location>
</feature>
<organism evidence="2 3">
    <name type="scientific">Oceanobacillus bengalensis</name>
    <dbReference type="NCBI Taxonomy" id="1435466"/>
    <lineage>
        <taxon>Bacteria</taxon>
        <taxon>Bacillati</taxon>
        <taxon>Bacillota</taxon>
        <taxon>Bacilli</taxon>
        <taxon>Bacillales</taxon>
        <taxon>Bacillaceae</taxon>
        <taxon>Oceanobacillus</taxon>
    </lineage>
</organism>
<comment type="caution">
    <text evidence="2">The sequence shown here is derived from an EMBL/GenBank/DDBJ whole genome shotgun (WGS) entry which is preliminary data.</text>
</comment>